<dbReference type="Pfam" id="PF07983">
    <property type="entry name" value="X8"/>
    <property type="match status" value="1"/>
</dbReference>
<keyword evidence="8" id="KW-0449">Lipoprotein</keyword>
<evidence type="ECO:0000256" key="8">
    <source>
        <dbReference type="ARBA" id="ARBA00023288"/>
    </source>
</evidence>
<keyword evidence="6" id="KW-1015">Disulfide bond</keyword>
<dbReference type="InterPro" id="IPR012946">
    <property type="entry name" value="X8"/>
</dbReference>
<keyword evidence="2" id="KW-1003">Cell membrane</keyword>
<protein>
    <recommendedName>
        <fullName evidence="10">X8 domain-containing protein</fullName>
    </recommendedName>
</protein>
<name>A0AAP0RV36_LIQFO</name>
<comment type="caution">
    <text evidence="11">The sequence shown here is derived from an EMBL/GenBank/DDBJ whole genome shotgun (WGS) entry which is preliminary data.</text>
</comment>
<evidence type="ECO:0000313" key="11">
    <source>
        <dbReference type="EMBL" id="KAK9284639.1"/>
    </source>
</evidence>
<evidence type="ECO:0000256" key="6">
    <source>
        <dbReference type="ARBA" id="ARBA00023157"/>
    </source>
</evidence>
<keyword evidence="4 9" id="KW-0732">Signal</keyword>
<dbReference type="SMART" id="SM00768">
    <property type="entry name" value="X8"/>
    <property type="match status" value="1"/>
</dbReference>
<reference evidence="11 12" key="1">
    <citation type="journal article" date="2024" name="Plant J.">
        <title>Genome sequences and population genomics reveal climatic adaptation and genomic divergence between two closely related sweetgum species.</title>
        <authorList>
            <person name="Xu W.Q."/>
            <person name="Ren C.Q."/>
            <person name="Zhang X.Y."/>
            <person name="Comes H.P."/>
            <person name="Liu X.H."/>
            <person name="Li Y.G."/>
            <person name="Kettle C.J."/>
            <person name="Jalonen R."/>
            <person name="Gaisberger H."/>
            <person name="Ma Y.Z."/>
            <person name="Qiu Y.X."/>
        </authorList>
    </citation>
    <scope>NUCLEOTIDE SEQUENCE [LARGE SCALE GENOMIC DNA]</scope>
    <source>
        <strain evidence="11">Hangzhou</strain>
    </source>
</reference>
<evidence type="ECO:0000256" key="7">
    <source>
        <dbReference type="ARBA" id="ARBA00023180"/>
    </source>
</evidence>
<dbReference type="InterPro" id="IPR044788">
    <property type="entry name" value="X8_dom_prot"/>
</dbReference>
<dbReference type="GO" id="GO:0098552">
    <property type="term" value="C:side of membrane"/>
    <property type="evidence" value="ECO:0007669"/>
    <property type="project" value="UniProtKB-KW"/>
</dbReference>
<dbReference type="PANTHER" id="PTHR31044">
    <property type="entry name" value="BETA-1,3 GLUCANASE"/>
    <property type="match status" value="1"/>
</dbReference>
<comment type="subcellular location">
    <subcellularLocation>
        <location evidence="1">Cell membrane</location>
        <topology evidence="1">Lipid-anchor</topology>
        <topology evidence="1">GPI-anchor</topology>
    </subcellularLocation>
</comment>
<keyword evidence="7" id="KW-0325">Glycoprotein</keyword>
<feature type="domain" description="X8" evidence="10">
    <location>
        <begin position="45"/>
        <end position="130"/>
    </location>
</feature>
<dbReference type="Proteomes" id="UP001415857">
    <property type="component" value="Unassembled WGS sequence"/>
</dbReference>
<dbReference type="PANTHER" id="PTHR31044:SF33">
    <property type="entry name" value="PLASMODESMATA CALLOSE-BINDING PROTEIN 5"/>
    <property type="match status" value="1"/>
</dbReference>
<keyword evidence="5" id="KW-0472">Membrane</keyword>
<keyword evidence="12" id="KW-1185">Reference proteome</keyword>
<evidence type="ECO:0000313" key="12">
    <source>
        <dbReference type="Proteomes" id="UP001415857"/>
    </source>
</evidence>
<sequence>MATNFSFSLLLSLILSLPFTHGSLHRRTDLGVQSKAQNGVVTLELWCVAKNNAEDAALQSSLDWACGPGGADCTAIQQGGPCYDAADIQRTASFAFNNYFLKHGLTEDSCYFDNSAALTSLNPSFGNCKFPSSFTVNNASLSGSSSTVGLGPASADLSGCNQIGNGWGLALLVALHLFFTITWLL</sequence>
<evidence type="ECO:0000256" key="2">
    <source>
        <dbReference type="ARBA" id="ARBA00022475"/>
    </source>
</evidence>
<dbReference type="AlphaFoldDB" id="A0AAP0RV36"/>
<feature type="signal peptide" evidence="9">
    <location>
        <begin position="1"/>
        <end position="22"/>
    </location>
</feature>
<feature type="chain" id="PRO_5042993311" description="X8 domain-containing protein" evidence="9">
    <location>
        <begin position="23"/>
        <end position="185"/>
    </location>
</feature>
<evidence type="ECO:0000256" key="4">
    <source>
        <dbReference type="ARBA" id="ARBA00022729"/>
    </source>
</evidence>
<dbReference type="Gene3D" id="1.20.58.1040">
    <property type="match status" value="1"/>
</dbReference>
<evidence type="ECO:0000256" key="3">
    <source>
        <dbReference type="ARBA" id="ARBA00022622"/>
    </source>
</evidence>
<proteinExistence type="predicted"/>
<keyword evidence="3" id="KW-0336">GPI-anchor</keyword>
<gene>
    <name evidence="11" type="ORF">L1049_023815</name>
</gene>
<dbReference type="FunFam" id="1.20.58.1040:FF:000001">
    <property type="entry name" value="Glucan endo-1,3-beta-glucosidase 4"/>
    <property type="match status" value="1"/>
</dbReference>
<dbReference type="GO" id="GO:0009506">
    <property type="term" value="C:plasmodesma"/>
    <property type="evidence" value="ECO:0007669"/>
    <property type="project" value="UniProtKB-ARBA"/>
</dbReference>
<evidence type="ECO:0000259" key="10">
    <source>
        <dbReference type="SMART" id="SM00768"/>
    </source>
</evidence>
<accession>A0AAP0RV36</accession>
<evidence type="ECO:0000256" key="9">
    <source>
        <dbReference type="SAM" id="SignalP"/>
    </source>
</evidence>
<evidence type="ECO:0000256" key="5">
    <source>
        <dbReference type="ARBA" id="ARBA00023136"/>
    </source>
</evidence>
<evidence type="ECO:0000256" key="1">
    <source>
        <dbReference type="ARBA" id="ARBA00004609"/>
    </source>
</evidence>
<dbReference type="GO" id="GO:0005886">
    <property type="term" value="C:plasma membrane"/>
    <property type="evidence" value="ECO:0007669"/>
    <property type="project" value="UniProtKB-SubCell"/>
</dbReference>
<dbReference type="EMBL" id="JBBPBK010000005">
    <property type="protein sequence ID" value="KAK9284639.1"/>
    <property type="molecule type" value="Genomic_DNA"/>
</dbReference>
<organism evidence="11 12">
    <name type="scientific">Liquidambar formosana</name>
    <name type="common">Formosan gum</name>
    <dbReference type="NCBI Taxonomy" id="63359"/>
    <lineage>
        <taxon>Eukaryota</taxon>
        <taxon>Viridiplantae</taxon>
        <taxon>Streptophyta</taxon>
        <taxon>Embryophyta</taxon>
        <taxon>Tracheophyta</taxon>
        <taxon>Spermatophyta</taxon>
        <taxon>Magnoliopsida</taxon>
        <taxon>eudicotyledons</taxon>
        <taxon>Gunneridae</taxon>
        <taxon>Pentapetalae</taxon>
        <taxon>Saxifragales</taxon>
        <taxon>Altingiaceae</taxon>
        <taxon>Liquidambar</taxon>
    </lineage>
</organism>